<evidence type="ECO:0000256" key="4">
    <source>
        <dbReference type="ARBA" id="ARBA00011881"/>
    </source>
</evidence>
<comment type="pathway">
    <text evidence="2 9">Cofactor biosynthesis; thiamine diphosphate biosynthesis.</text>
</comment>
<evidence type="ECO:0000256" key="7">
    <source>
        <dbReference type="ARBA" id="ARBA00022977"/>
    </source>
</evidence>
<dbReference type="CDD" id="cd19360">
    <property type="entry name" value="TenA_C_SaTenA-like"/>
    <property type="match status" value="1"/>
</dbReference>
<proteinExistence type="inferred from homology"/>
<name>A0A6I1FDI3_9BACI</name>
<dbReference type="AlphaFoldDB" id="A0A6I1FDI3"/>
<dbReference type="GO" id="GO:0009229">
    <property type="term" value="P:thiamine diphosphate biosynthetic process"/>
    <property type="evidence" value="ECO:0007669"/>
    <property type="project" value="UniProtKB-UniPathway"/>
</dbReference>
<dbReference type="GO" id="GO:0009228">
    <property type="term" value="P:thiamine biosynthetic process"/>
    <property type="evidence" value="ECO:0007669"/>
    <property type="project" value="UniProtKB-KW"/>
</dbReference>
<comment type="catalytic activity">
    <reaction evidence="1 9">
        <text>4-amino-5-aminomethyl-2-methylpyrimidine + H2O = 4-amino-5-hydroxymethyl-2-methylpyrimidine + NH4(+)</text>
        <dbReference type="Rhea" id="RHEA:31799"/>
        <dbReference type="ChEBI" id="CHEBI:15377"/>
        <dbReference type="ChEBI" id="CHEBI:16892"/>
        <dbReference type="ChEBI" id="CHEBI:28938"/>
        <dbReference type="ChEBI" id="CHEBI:63416"/>
        <dbReference type="EC" id="3.5.99.2"/>
    </reaction>
</comment>
<reference evidence="11 12" key="1">
    <citation type="submission" date="2019-10" db="EMBL/GenBank/DDBJ databases">
        <title>Bacillus aerolatum sp. nov., isolated from bioaerosol of sport playgrounds.</title>
        <authorList>
            <person name="Chen P."/>
            <person name="Zhang G."/>
        </authorList>
    </citation>
    <scope>NUCLEOTIDE SEQUENCE [LARGE SCALE GENOMIC DNA]</scope>
    <source>
        <strain evidence="11 12">CX253</strain>
    </source>
</reference>
<evidence type="ECO:0000256" key="3">
    <source>
        <dbReference type="ARBA" id="ARBA00010264"/>
    </source>
</evidence>
<evidence type="ECO:0000256" key="6">
    <source>
        <dbReference type="ARBA" id="ARBA00013647"/>
    </source>
</evidence>
<protein>
    <recommendedName>
        <fullName evidence="6 9">Aminopyrimidine aminohydrolase</fullName>
        <ecNumber evidence="5 9">3.5.99.2</ecNumber>
    </recommendedName>
</protein>
<dbReference type="Gene3D" id="1.20.910.10">
    <property type="entry name" value="Heme oxygenase-like"/>
    <property type="match status" value="1"/>
</dbReference>
<dbReference type="Pfam" id="PF03070">
    <property type="entry name" value="TENA_THI-4"/>
    <property type="match status" value="1"/>
</dbReference>
<dbReference type="SUPFAM" id="SSF48613">
    <property type="entry name" value="Heme oxygenase-like"/>
    <property type="match status" value="1"/>
</dbReference>
<sequence length="230" mass="26731">MSFSQQLRQEADHIFEACYNHPFVQGIAKGHLAKEQLIHYVKQDFEYLNAMIQARALGMAKCTAREDMELFNTSIGYILNSEIHPHNNFCQVAGVNYEDLQGYQLAPTAQHYTRHMLSASQAGTLGEIIAVTLPCPWVYLYIGEKIMKEYQPDNTHPFYEWIAFYGAQEEPRMNAYLHRLDELAERAPKEEKARMKEHFMLSSQLEYMFFDMAYKLEDWPVQKESIGAAD</sequence>
<dbReference type="NCBIfam" id="TIGR04306">
    <property type="entry name" value="salvage_TenA"/>
    <property type="match status" value="1"/>
</dbReference>
<comment type="subunit">
    <text evidence="4">Homotetramer.</text>
</comment>
<dbReference type="EMBL" id="WEIO01000008">
    <property type="protein sequence ID" value="KAB7705540.1"/>
    <property type="molecule type" value="Genomic_DNA"/>
</dbReference>
<comment type="catalytic activity">
    <reaction evidence="8 9">
        <text>thiamine + H2O = 5-(2-hydroxyethyl)-4-methylthiazole + 4-amino-5-hydroxymethyl-2-methylpyrimidine + H(+)</text>
        <dbReference type="Rhea" id="RHEA:17509"/>
        <dbReference type="ChEBI" id="CHEBI:15377"/>
        <dbReference type="ChEBI" id="CHEBI:15378"/>
        <dbReference type="ChEBI" id="CHEBI:16892"/>
        <dbReference type="ChEBI" id="CHEBI:17957"/>
        <dbReference type="ChEBI" id="CHEBI:18385"/>
        <dbReference type="EC" id="3.5.99.2"/>
    </reaction>
</comment>
<evidence type="ECO:0000256" key="5">
    <source>
        <dbReference type="ARBA" id="ARBA00012684"/>
    </source>
</evidence>
<dbReference type="EC" id="3.5.99.2" evidence="5 9"/>
<accession>A0A6I1FDI3</accession>
<gene>
    <name evidence="11" type="primary">tenA</name>
    <name evidence="11" type="ORF">F9802_13440</name>
</gene>
<keyword evidence="12" id="KW-1185">Reference proteome</keyword>
<dbReference type="RefSeq" id="WP_152152801.1">
    <property type="nucleotide sequence ID" value="NZ_WEIO01000008.1"/>
</dbReference>
<dbReference type="PANTHER" id="PTHR43198:SF2">
    <property type="entry name" value="SI:CH1073-67J19.1-RELATED"/>
    <property type="match status" value="1"/>
</dbReference>
<dbReference type="InterPro" id="IPR004305">
    <property type="entry name" value="Thiaminase-2/PQQC"/>
</dbReference>
<keyword evidence="9" id="KW-0378">Hydrolase</keyword>
<dbReference type="GO" id="GO:0050334">
    <property type="term" value="F:thiaminase activity"/>
    <property type="evidence" value="ECO:0007669"/>
    <property type="project" value="UniProtKB-EC"/>
</dbReference>
<dbReference type="UniPathway" id="UPA00060"/>
<comment type="similarity">
    <text evidence="3 9">Belongs to the TenA family.</text>
</comment>
<comment type="function">
    <text evidence="9">Catalyzes an amino-pyrimidine hydrolysis reaction at the C5' of the pyrimidine moiety of thiamine compounds, a reaction that is part of a thiamine salvage pathway.</text>
</comment>
<evidence type="ECO:0000259" key="10">
    <source>
        <dbReference type="Pfam" id="PF03070"/>
    </source>
</evidence>
<evidence type="ECO:0000256" key="2">
    <source>
        <dbReference type="ARBA" id="ARBA00004948"/>
    </source>
</evidence>
<evidence type="ECO:0000256" key="9">
    <source>
        <dbReference type="RuleBase" id="RU363093"/>
    </source>
</evidence>
<evidence type="ECO:0000256" key="8">
    <source>
        <dbReference type="ARBA" id="ARBA00048337"/>
    </source>
</evidence>
<evidence type="ECO:0000313" key="12">
    <source>
        <dbReference type="Proteomes" id="UP000429595"/>
    </source>
</evidence>
<dbReference type="InterPro" id="IPR016084">
    <property type="entry name" value="Haem_Oase-like_multi-hlx"/>
</dbReference>
<dbReference type="GO" id="GO:0005829">
    <property type="term" value="C:cytosol"/>
    <property type="evidence" value="ECO:0007669"/>
    <property type="project" value="TreeGrafter"/>
</dbReference>
<comment type="caution">
    <text evidence="11">The sequence shown here is derived from an EMBL/GenBank/DDBJ whole genome shotgun (WGS) entry which is preliminary data.</text>
</comment>
<evidence type="ECO:0000256" key="1">
    <source>
        <dbReference type="ARBA" id="ARBA00001881"/>
    </source>
</evidence>
<dbReference type="PANTHER" id="PTHR43198">
    <property type="entry name" value="BIFUNCTIONAL TH2 PROTEIN"/>
    <property type="match status" value="1"/>
</dbReference>
<keyword evidence="7 9" id="KW-0784">Thiamine biosynthesis</keyword>
<organism evidence="11 12">
    <name type="scientific">Bacillus aerolatus</name>
    <dbReference type="NCBI Taxonomy" id="2653354"/>
    <lineage>
        <taxon>Bacteria</taxon>
        <taxon>Bacillati</taxon>
        <taxon>Bacillota</taxon>
        <taxon>Bacilli</taxon>
        <taxon>Bacillales</taxon>
        <taxon>Bacillaceae</taxon>
        <taxon>Bacillus</taxon>
    </lineage>
</organism>
<dbReference type="InterPro" id="IPR027574">
    <property type="entry name" value="Thiaminase_II"/>
</dbReference>
<dbReference type="Proteomes" id="UP000429595">
    <property type="component" value="Unassembled WGS sequence"/>
</dbReference>
<dbReference type="InterPro" id="IPR050967">
    <property type="entry name" value="Thiamine_Salvage_TenA"/>
</dbReference>
<feature type="domain" description="Thiaminase-2/PQQC" evidence="10">
    <location>
        <begin position="9"/>
        <end position="215"/>
    </location>
</feature>
<evidence type="ECO:0000313" key="11">
    <source>
        <dbReference type="EMBL" id="KAB7705540.1"/>
    </source>
</evidence>